<gene>
    <name evidence="5" type="ORF">ENUP19_0370G0007</name>
</gene>
<dbReference type="EMBL" id="BAAFRS010000370">
    <property type="protein sequence ID" value="GAB1228041.1"/>
    <property type="molecule type" value="Genomic_DNA"/>
</dbReference>
<dbReference type="Proteomes" id="UP001628156">
    <property type="component" value="Unassembled WGS sequence"/>
</dbReference>
<organism evidence="5 6">
    <name type="scientific">Entamoeba nuttalli</name>
    <dbReference type="NCBI Taxonomy" id="412467"/>
    <lineage>
        <taxon>Eukaryota</taxon>
        <taxon>Amoebozoa</taxon>
        <taxon>Evosea</taxon>
        <taxon>Archamoebae</taxon>
        <taxon>Mastigamoebida</taxon>
        <taxon>Entamoebidae</taxon>
        <taxon>Entamoeba</taxon>
    </lineage>
</organism>
<evidence type="ECO:0000313" key="5">
    <source>
        <dbReference type="EMBL" id="GAB1228041.1"/>
    </source>
</evidence>
<keyword evidence="6" id="KW-1185">Reference proteome</keyword>
<evidence type="ECO:0000256" key="3">
    <source>
        <dbReference type="ARBA" id="ARBA00023140"/>
    </source>
</evidence>
<evidence type="ECO:0000256" key="4">
    <source>
        <dbReference type="ARBA" id="ARBA00046271"/>
    </source>
</evidence>
<comment type="caution">
    <text evidence="5">The sequence shown here is derived from an EMBL/GenBank/DDBJ whole genome shotgun (WGS) entry which is preliminary data.</text>
</comment>
<protein>
    <recommendedName>
        <fullName evidence="7">PUL domain-containing protein</fullName>
    </recommendedName>
</protein>
<dbReference type="InterPro" id="IPR008733">
    <property type="entry name" value="PEX11"/>
</dbReference>
<sequence length="196" mass="21662">MNSVLLKTSNFVSGYGTRDAFFRTIQCAAKLVALLTSNDDVTKKQVLMRIVTLLGTSRKYFAIGNVLKEMNNFKITLDSSYENPEFFLRVLKSGGMLGFFAMDNLNAITSLTSNTIIPYTSSIGNLSFLVAVLSSIGLEYIKEEQDEPLKRYIRYVKIATELIIALNGLGLIKLPEEFSTLMGLVSAGLCCVESLQ</sequence>
<dbReference type="PANTHER" id="PTHR12652">
    <property type="entry name" value="PEROXISOMAL BIOGENESIS FACTOR 11"/>
    <property type="match status" value="1"/>
</dbReference>
<reference evidence="5 6" key="1">
    <citation type="journal article" date="2019" name="PLoS Negl. Trop. Dis.">
        <title>Whole genome sequencing of Entamoeba nuttalli reveals mammalian host-related molecular signatures and a novel octapeptide-repeat surface protein.</title>
        <authorList>
            <person name="Tanaka M."/>
            <person name="Makiuchi T."/>
            <person name="Komiyama T."/>
            <person name="Shiina T."/>
            <person name="Osaki K."/>
            <person name="Tachibana H."/>
        </authorList>
    </citation>
    <scope>NUCLEOTIDE SEQUENCE [LARGE SCALE GENOMIC DNA]</scope>
    <source>
        <strain evidence="5 6">P19-061405</strain>
    </source>
</reference>
<evidence type="ECO:0000256" key="1">
    <source>
        <dbReference type="ARBA" id="ARBA00022593"/>
    </source>
</evidence>
<keyword evidence="1" id="KW-0962">Peroxisome biogenesis</keyword>
<proteinExistence type="predicted"/>
<comment type="subcellular location">
    <subcellularLocation>
        <location evidence="4">Peroxisome membrane</location>
    </subcellularLocation>
</comment>
<keyword evidence="2" id="KW-0472">Membrane</keyword>
<evidence type="ECO:0008006" key="7">
    <source>
        <dbReference type="Google" id="ProtNLM"/>
    </source>
</evidence>
<evidence type="ECO:0000256" key="2">
    <source>
        <dbReference type="ARBA" id="ARBA00023136"/>
    </source>
</evidence>
<keyword evidence="3" id="KW-0576">Peroxisome</keyword>
<dbReference type="Pfam" id="PF05648">
    <property type="entry name" value="PEX11"/>
    <property type="match status" value="1"/>
</dbReference>
<dbReference type="PANTHER" id="PTHR12652:SF50">
    <property type="entry name" value="PEROXIN 11"/>
    <property type="match status" value="1"/>
</dbReference>
<evidence type="ECO:0000313" key="6">
    <source>
        <dbReference type="Proteomes" id="UP001628156"/>
    </source>
</evidence>
<name>A0ABQ0DYV7_9EUKA</name>
<accession>A0ABQ0DYV7</accession>